<dbReference type="SUPFAM" id="SSF55874">
    <property type="entry name" value="ATPase domain of HSP90 chaperone/DNA topoisomerase II/histidine kinase"/>
    <property type="match status" value="1"/>
</dbReference>
<evidence type="ECO:0000256" key="2">
    <source>
        <dbReference type="ARBA" id="ARBA00012438"/>
    </source>
</evidence>
<accession>A0ABP8J6M9</accession>
<dbReference type="SUPFAM" id="SSF47384">
    <property type="entry name" value="Homodimeric domain of signal transducing histidine kinase"/>
    <property type="match status" value="1"/>
</dbReference>
<dbReference type="InterPro" id="IPR011990">
    <property type="entry name" value="TPR-like_helical_dom_sf"/>
</dbReference>
<dbReference type="InterPro" id="IPR036097">
    <property type="entry name" value="HisK_dim/P_sf"/>
</dbReference>
<dbReference type="InterPro" id="IPR019734">
    <property type="entry name" value="TPR_rpt"/>
</dbReference>
<dbReference type="InterPro" id="IPR004358">
    <property type="entry name" value="Sig_transdc_His_kin-like_C"/>
</dbReference>
<evidence type="ECO:0000313" key="7">
    <source>
        <dbReference type="Proteomes" id="UP001500454"/>
    </source>
</evidence>
<dbReference type="InterPro" id="IPR003594">
    <property type="entry name" value="HATPase_dom"/>
</dbReference>
<dbReference type="PRINTS" id="PR00344">
    <property type="entry name" value="BCTRLSENSOR"/>
</dbReference>
<keyword evidence="3" id="KW-0597">Phosphoprotein</keyword>
<organism evidence="6 7">
    <name type="scientific">Hymenobacter koreensis</name>
    <dbReference type="NCBI Taxonomy" id="1084523"/>
    <lineage>
        <taxon>Bacteria</taxon>
        <taxon>Pseudomonadati</taxon>
        <taxon>Bacteroidota</taxon>
        <taxon>Cytophagia</taxon>
        <taxon>Cytophagales</taxon>
        <taxon>Hymenobacteraceae</taxon>
        <taxon>Hymenobacter</taxon>
    </lineage>
</organism>
<dbReference type="Gene3D" id="3.30.565.10">
    <property type="entry name" value="Histidine kinase-like ATPase, C-terminal domain"/>
    <property type="match status" value="1"/>
</dbReference>
<sequence>MPASHRFIQLLVLSAALRTSLLLLALLLSQHVWAGGYWNADYDSLRRVLPRQQSDTAELRTLVHLLDVTELTEARRREEALPFLDRLVVLNQELQRFDDRPYRLLRRGVQFWVNATDDAQAMQLLQQAVELFDETRRPIPRLLIDLAPLYNRLKQSEERLAYFKQKLEFYRVHGPMQNEAACYLVLAGSYRHMGNYNQAISNYLHAADLFKHFDRMLYSNELMVAGSAYADWGNTRKALHYLHQAVALENKYKLEGLRRFYTLQALSRLYLQENQLPQALSFANQALQAARRDSADRALYTAYGLVQKSAVLIKMQQLDQARQLLTRAQFLADSMQLPISGRPGEFVLDDTWARYYLARGDYARAEQRWLMAYRKATTSKFNMLRPHLLQQLIRFYDAQKQPEKGLRYTRTYLALVDSMNAAHASFNIAQYEGERLENSQNAKIADLKHANAFQTLRLRQRSFMLGGVLFVVAMMSGLGVVLYRQLRVNKRTLEQLRQTQTQLVAAEKWAFVGEVSAGIAHELQNPLNFMKRFAEVSSTMLDDMQRPGNGTARGGLEQQILAGLKQNLQEISQHGLRASSIIKDMLEHARTGTDRRQHTDLNQLVTEHARLAYEPFQTKNAVSAPSFTLDLDPNLPSVSLIPQDLGRVLVNLMTNAFQAVGQRVQVAEQDYTPAVRVSTRQLAEAVEIRVHDNGLGIPESIREQIFLPFFTTKAAGEGTGLGLSMSYEIVTKGHGGTLRAETREGEFTEFIITLAEQRG</sequence>
<evidence type="ECO:0000313" key="6">
    <source>
        <dbReference type="EMBL" id="GAA4385974.1"/>
    </source>
</evidence>
<dbReference type="SMART" id="SM00388">
    <property type="entry name" value="HisKA"/>
    <property type="match status" value="1"/>
</dbReference>
<keyword evidence="4" id="KW-0812">Transmembrane</keyword>
<proteinExistence type="predicted"/>
<feature type="transmembrane region" description="Helical" evidence="4">
    <location>
        <begin position="463"/>
        <end position="483"/>
    </location>
</feature>
<keyword evidence="4" id="KW-1133">Transmembrane helix</keyword>
<dbReference type="Gene3D" id="1.25.40.10">
    <property type="entry name" value="Tetratricopeptide repeat domain"/>
    <property type="match status" value="1"/>
</dbReference>
<comment type="caution">
    <text evidence="6">The sequence shown here is derived from an EMBL/GenBank/DDBJ whole genome shotgun (WGS) entry which is preliminary data.</text>
</comment>
<dbReference type="SMART" id="SM00387">
    <property type="entry name" value="HATPase_c"/>
    <property type="match status" value="1"/>
</dbReference>
<dbReference type="CDD" id="cd00082">
    <property type="entry name" value="HisKA"/>
    <property type="match status" value="1"/>
</dbReference>
<dbReference type="PANTHER" id="PTHR43065">
    <property type="entry name" value="SENSOR HISTIDINE KINASE"/>
    <property type="match status" value="1"/>
</dbReference>
<dbReference type="Gene3D" id="1.10.287.130">
    <property type="match status" value="1"/>
</dbReference>
<dbReference type="Proteomes" id="UP001500454">
    <property type="component" value="Unassembled WGS sequence"/>
</dbReference>
<evidence type="ECO:0000259" key="5">
    <source>
        <dbReference type="PROSITE" id="PS50109"/>
    </source>
</evidence>
<keyword evidence="7" id="KW-1185">Reference proteome</keyword>
<dbReference type="EC" id="2.7.13.3" evidence="2"/>
<dbReference type="SUPFAM" id="SSF48452">
    <property type="entry name" value="TPR-like"/>
    <property type="match status" value="2"/>
</dbReference>
<evidence type="ECO:0000256" key="1">
    <source>
        <dbReference type="ARBA" id="ARBA00000085"/>
    </source>
</evidence>
<reference evidence="7" key="1">
    <citation type="journal article" date="2019" name="Int. J. Syst. Evol. Microbiol.">
        <title>The Global Catalogue of Microorganisms (GCM) 10K type strain sequencing project: providing services to taxonomists for standard genome sequencing and annotation.</title>
        <authorList>
            <consortium name="The Broad Institute Genomics Platform"/>
            <consortium name="The Broad Institute Genome Sequencing Center for Infectious Disease"/>
            <person name="Wu L."/>
            <person name="Ma J."/>
        </authorList>
    </citation>
    <scope>NUCLEOTIDE SEQUENCE [LARGE SCALE GENOMIC DNA]</scope>
    <source>
        <strain evidence="7">JCM 17924</strain>
    </source>
</reference>
<evidence type="ECO:0000256" key="4">
    <source>
        <dbReference type="SAM" id="Phobius"/>
    </source>
</evidence>
<dbReference type="PANTHER" id="PTHR43065:SF42">
    <property type="entry name" value="TWO-COMPONENT SENSOR PPRA"/>
    <property type="match status" value="1"/>
</dbReference>
<dbReference type="PROSITE" id="PS50109">
    <property type="entry name" value="HIS_KIN"/>
    <property type="match status" value="1"/>
</dbReference>
<dbReference type="InterPro" id="IPR005467">
    <property type="entry name" value="His_kinase_dom"/>
</dbReference>
<keyword evidence="4" id="KW-0472">Membrane</keyword>
<gene>
    <name evidence="6" type="ORF">GCM10023186_29980</name>
</gene>
<name>A0ABP8J6M9_9BACT</name>
<evidence type="ECO:0000256" key="3">
    <source>
        <dbReference type="ARBA" id="ARBA00022553"/>
    </source>
</evidence>
<dbReference type="InterPro" id="IPR036890">
    <property type="entry name" value="HATPase_C_sf"/>
</dbReference>
<protein>
    <recommendedName>
        <fullName evidence="2">histidine kinase</fullName>
        <ecNumber evidence="2">2.7.13.3</ecNumber>
    </recommendedName>
</protein>
<comment type="catalytic activity">
    <reaction evidence="1">
        <text>ATP + protein L-histidine = ADP + protein N-phospho-L-histidine.</text>
        <dbReference type="EC" id="2.7.13.3"/>
    </reaction>
</comment>
<dbReference type="InterPro" id="IPR003661">
    <property type="entry name" value="HisK_dim/P_dom"/>
</dbReference>
<dbReference type="EMBL" id="BAABHA010000010">
    <property type="protein sequence ID" value="GAA4385974.1"/>
    <property type="molecule type" value="Genomic_DNA"/>
</dbReference>
<feature type="domain" description="Histidine kinase" evidence="5">
    <location>
        <begin position="518"/>
        <end position="758"/>
    </location>
</feature>
<dbReference type="Pfam" id="PF02518">
    <property type="entry name" value="HATPase_c"/>
    <property type="match status" value="1"/>
</dbReference>
<dbReference type="SMART" id="SM00028">
    <property type="entry name" value="TPR"/>
    <property type="match status" value="4"/>
</dbReference>